<dbReference type="InterPro" id="IPR052920">
    <property type="entry name" value="DNA-binding_regulatory"/>
</dbReference>
<keyword evidence="3" id="KW-1185">Reference proteome</keyword>
<name>A0A916DNE8_9BACT</name>
<dbReference type="Proteomes" id="UP001060919">
    <property type="component" value="Chromosome"/>
</dbReference>
<dbReference type="PANTHER" id="PTHR43358">
    <property type="entry name" value="ALPHA/BETA-HYDROLASE"/>
    <property type="match status" value="1"/>
</dbReference>
<dbReference type="RefSeq" id="WP_264791188.1">
    <property type="nucleotide sequence ID" value="NZ_AP026867.1"/>
</dbReference>
<feature type="domain" description="Serine aminopeptidase S33" evidence="1">
    <location>
        <begin position="85"/>
        <end position="189"/>
    </location>
</feature>
<evidence type="ECO:0000313" key="3">
    <source>
        <dbReference type="Proteomes" id="UP001060919"/>
    </source>
</evidence>
<organism evidence="2 3">
    <name type="scientific">Aureispira anguillae</name>
    <dbReference type="NCBI Taxonomy" id="2864201"/>
    <lineage>
        <taxon>Bacteria</taxon>
        <taxon>Pseudomonadati</taxon>
        <taxon>Bacteroidota</taxon>
        <taxon>Saprospiria</taxon>
        <taxon>Saprospirales</taxon>
        <taxon>Saprospiraceae</taxon>
        <taxon>Aureispira</taxon>
    </lineage>
</organism>
<sequence length="306" mass="33937">MKNKGLKVLGVLLLLLLLILVVVVEFVAPYAIVMPPRLVLKEHPERFPNGVFPTDFNLKTKVLDLQTSDKKYLSNYLVLSNLDSCRGTIIMLHGIGGCKEDYLGSAQNIARLGYNCLIYDARAHGQSEGEYCTFGFLEKEDVKTVVTAILKDNPTTKIGLWASSMGGAVALQALAIDQRIDFGIVESTFTSLPEVVYNYQKRYCRGIGLRWVSNRVLAKAGRIAGFDPFEVRPIDACTQIAQPILINHGDADLNIDIKYGKALFEALATENKQFYTVKGGGHDNLYSIGGIDYTHTIFDFMALNFK</sequence>
<dbReference type="AlphaFoldDB" id="A0A916DNE8"/>
<dbReference type="PANTHER" id="PTHR43358:SF4">
    <property type="entry name" value="ALPHA_BETA HYDROLASE FOLD-1 DOMAIN-CONTAINING PROTEIN"/>
    <property type="match status" value="1"/>
</dbReference>
<evidence type="ECO:0000259" key="1">
    <source>
        <dbReference type="Pfam" id="PF12146"/>
    </source>
</evidence>
<dbReference type="EMBL" id="AP026867">
    <property type="protein sequence ID" value="BDS09834.1"/>
    <property type="molecule type" value="Genomic_DNA"/>
</dbReference>
<dbReference type="Pfam" id="PF12146">
    <property type="entry name" value="Hydrolase_4"/>
    <property type="match status" value="1"/>
</dbReference>
<reference evidence="2" key="1">
    <citation type="submission" date="2022-09" db="EMBL/GenBank/DDBJ databases">
        <title>Aureispira anguillicida sp. nov., isolated from Leptocephalus of Japanese eel Anguilla japonica.</title>
        <authorList>
            <person name="Yuasa K."/>
            <person name="Mekata T."/>
            <person name="Ikunari K."/>
        </authorList>
    </citation>
    <scope>NUCLEOTIDE SEQUENCE</scope>
    <source>
        <strain evidence="2">EL160426</strain>
    </source>
</reference>
<proteinExistence type="predicted"/>
<dbReference type="KEGG" id="aup:AsAng_0005390"/>
<dbReference type="InterPro" id="IPR029058">
    <property type="entry name" value="AB_hydrolase_fold"/>
</dbReference>
<gene>
    <name evidence="2" type="ORF">AsAng_0005390</name>
</gene>
<dbReference type="InterPro" id="IPR022742">
    <property type="entry name" value="Hydrolase_4"/>
</dbReference>
<dbReference type="SUPFAM" id="SSF53474">
    <property type="entry name" value="alpha/beta-Hydrolases"/>
    <property type="match status" value="1"/>
</dbReference>
<accession>A0A916DNE8</accession>
<dbReference type="Gene3D" id="3.40.50.1820">
    <property type="entry name" value="alpha/beta hydrolase"/>
    <property type="match status" value="1"/>
</dbReference>
<protein>
    <submittedName>
        <fullName evidence="2">Lysophospholipase</fullName>
    </submittedName>
</protein>
<evidence type="ECO:0000313" key="2">
    <source>
        <dbReference type="EMBL" id="BDS09834.1"/>
    </source>
</evidence>